<keyword evidence="2" id="KW-1185">Reference proteome</keyword>
<comment type="caution">
    <text evidence="1">The sequence shown here is derived from an EMBL/GenBank/DDBJ whole genome shotgun (WGS) entry which is preliminary data.</text>
</comment>
<protein>
    <submittedName>
        <fullName evidence="1">Uncharacterized protein</fullName>
    </submittedName>
</protein>
<accession>A0A927AZB7</accession>
<dbReference type="Proteomes" id="UP000653797">
    <property type="component" value="Unassembled WGS sequence"/>
</dbReference>
<gene>
    <name evidence="1" type="ORF">IC230_07080</name>
</gene>
<evidence type="ECO:0000313" key="1">
    <source>
        <dbReference type="EMBL" id="MBD2752645.1"/>
    </source>
</evidence>
<name>A0A927AZB7_9BACT</name>
<reference evidence="1" key="1">
    <citation type="submission" date="2020-09" db="EMBL/GenBank/DDBJ databases">
        <authorList>
            <person name="Kim M.K."/>
        </authorList>
    </citation>
    <scope>NUCLEOTIDE SEQUENCE</scope>
    <source>
        <strain evidence="1">BT704</strain>
    </source>
</reference>
<proteinExistence type="predicted"/>
<dbReference type="EMBL" id="JACXAA010000002">
    <property type="protein sequence ID" value="MBD2752645.1"/>
    <property type="molecule type" value="Genomic_DNA"/>
</dbReference>
<dbReference type="RefSeq" id="WP_191038275.1">
    <property type="nucleotide sequence ID" value="NZ_JACXAA010000002.1"/>
</dbReference>
<evidence type="ECO:0000313" key="2">
    <source>
        <dbReference type="Proteomes" id="UP000653797"/>
    </source>
</evidence>
<dbReference type="AlphaFoldDB" id="A0A927AZB7"/>
<organism evidence="1 2">
    <name type="scientific">Spirosoma validum</name>
    <dbReference type="NCBI Taxonomy" id="2771355"/>
    <lineage>
        <taxon>Bacteria</taxon>
        <taxon>Pseudomonadati</taxon>
        <taxon>Bacteroidota</taxon>
        <taxon>Cytophagia</taxon>
        <taxon>Cytophagales</taxon>
        <taxon>Cytophagaceae</taxon>
        <taxon>Spirosoma</taxon>
    </lineage>
</organism>
<sequence length="166" mass="19541">MNIWRLISYHEEDLKENVTRRFIEHGRIAIGWGLVGDLNQYRSPEAVKEAIRKHYSTSKNGRIGWPTLWHMRTNVMLNDLIIIDAQKPWAKVVEIIGEYEWNNQQPNVANDPNYNHQRPVRLRNDLDPEQLLQITTTRPAPGQAPHLVLFYYGSFTQRLQQNEQSL</sequence>